<dbReference type="Proteomes" id="UP000610931">
    <property type="component" value="Unassembled WGS sequence"/>
</dbReference>
<keyword evidence="3" id="KW-1185">Reference proteome</keyword>
<name>A0A8J7J617_9FLAO</name>
<gene>
    <name evidence="2" type="ORF">JF259_13800</name>
</gene>
<evidence type="ECO:0000313" key="2">
    <source>
        <dbReference type="EMBL" id="MBJ6369164.1"/>
    </source>
</evidence>
<dbReference type="EMBL" id="JAELVQ010000021">
    <property type="protein sequence ID" value="MBJ6369164.1"/>
    <property type="molecule type" value="Genomic_DNA"/>
</dbReference>
<sequence>MELEVYWLELAENKLEDIYCYYLIKASKRVAENLVNGIVDSTIGIEKQPEIGQVETSFEHREQEFRYLVFKNYKIVYWINYDFRRIEIANVFDTRQDPDKINETE</sequence>
<evidence type="ECO:0000313" key="3">
    <source>
        <dbReference type="Proteomes" id="UP000610931"/>
    </source>
</evidence>
<dbReference type="Pfam" id="PF05016">
    <property type="entry name" value="ParE_toxin"/>
    <property type="match status" value="1"/>
</dbReference>
<proteinExistence type="predicted"/>
<dbReference type="InterPro" id="IPR035093">
    <property type="entry name" value="RelE/ParE_toxin_dom_sf"/>
</dbReference>
<protein>
    <submittedName>
        <fullName evidence="2">Type II toxin-antitoxin system RelE/ParE family toxin</fullName>
    </submittedName>
</protein>
<comment type="caution">
    <text evidence="2">The sequence shown here is derived from an EMBL/GenBank/DDBJ whole genome shotgun (WGS) entry which is preliminary data.</text>
</comment>
<evidence type="ECO:0000256" key="1">
    <source>
        <dbReference type="ARBA" id="ARBA00022649"/>
    </source>
</evidence>
<dbReference type="Gene3D" id="3.30.2310.20">
    <property type="entry name" value="RelE-like"/>
    <property type="match status" value="1"/>
</dbReference>
<keyword evidence="1" id="KW-1277">Toxin-antitoxin system</keyword>
<accession>A0A8J7J617</accession>
<dbReference type="AlphaFoldDB" id="A0A8J7J617"/>
<organism evidence="2 3">
    <name type="scientific">Snuella sedimenti</name>
    <dbReference type="NCBI Taxonomy" id="2798802"/>
    <lineage>
        <taxon>Bacteria</taxon>
        <taxon>Pseudomonadati</taxon>
        <taxon>Bacteroidota</taxon>
        <taxon>Flavobacteriia</taxon>
        <taxon>Flavobacteriales</taxon>
        <taxon>Flavobacteriaceae</taxon>
        <taxon>Snuella</taxon>
    </lineage>
</organism>
<dbReference type="InterPro" id="IPR007712">
    <property type="entry name" value="RelE/ParE_toxin"/>
</dbReference>
<reference evidence="2" key="1">
    <citation type="submission" date="2020-12" db="EMBL/GenBank/DDBJ databases">
        <title>Snuella sp. nov., isolated from sediment in Incheon.</title>
        <authorList>
            <person name="Kim W."/>
        </authorList>
    </citation>
    <scope>NUCLEOTIDE SEQUENCE</scope>
    <source>
        <strain evidence="2">CAU 1569</strain>
    </source>
</reference>
<dbReference type="RefSeq" id="WP_199116016.1">
    <property type="nucleotide sequence ID" value="NZ_JAELVQ010000021.1"/>
</dbReference>